<dbReference type="GO" id="GO:0005975">
    <property type="term" value="P:carbohydrate metabolic process"/>
    <property type="evidence" value="ECO:0007669"/>
    <property type="project" value="UniProtKB-ARBA"/>
</dbReference>
<feature type="domain" description="Alpha-N-acetylglucosaminidase C-terminal" evidence="4">
    <location>
        <begin position="475"/>
        <end position="751"/>
    </location>
</feature>
<dbReference type="AlphaFoldDB" id="A0A3S0CP47"/>
<evidence type="ECO:0000256" key="1">
    <source>
        <dbReference type="ARBA" id="ARBA00022801"/>
    </source>
</evidence>
<dbReference type="OrthoDB" id="179563at2"/>
<accession>A0A3S0CP47</accession>
<proteinExistence type="predicted"/>
<keyword evidence="1" id="KW-0378">Hydrolase</keyword>
<evidence type="ECO:0000259" key="3">
    <source>
        <dbReference type="Pfam" id="PF12971"/>
    </source>
</evidence>
<dbReference type="RefSeq" id="WP_126161964.1">
    <property type="nucleotide sequence ID" value="NZ_RQPJ01000003.1"/>
</dbReference>
<evidence type="ECO:0000259" key="4">
    <source>
        <dbReference type="Pfam" id="PF12972"/>
    </source>
</evidence>
<dbReference type="Pfam" id="PF12971">
    <property type="entry name" value="NAGLU_N"/>
    <property type="match status" value="1"/>
</dbReference>
<dbReference type="Proteomes" id="UP000267585">
    <property type="component" value="Unassembled WGS sequence"/>
</dbReference>
<gene>
    <name evidence="5" type="ORF">EHW67_08565</name>
</gene>
<dbReference type="InterPro" id="IPR024240">
    <property type="entry name" value="NAGLU_N"/>
</dbReference>
<protein>
    <submittedName>
        <fullName evidence="5">Alpha-N-acetylglucosaminidase</fullName>
    </submittedName>
</protein>
<dbReference type="Gene3D" id="3.30.379.10">
    <property type="entry name" value="Chitobiase/beta-hexosaminidase domain 2-like"/>
    <property type="match status" value="1"/>
</dbReference>
<dbReference type="GO" id="GO:0016787">
    <property type="term" value="F:hydrolase activity"/>
    <property type="evidence" value="ECO:0007669"/>
    <property type="project" value="UniProtKB-KW"/>
</dbReference>
<feature type="domain" description="Alpha-N-acetylglucosaminidase N-terminal" evidence="3">
    <location>
        <begin position="41"/>
        <end position="120"/>
    </location>
</feature>
<dbReference type="InterPro" id="IPR029018">
    <property type="entry name" value="Hex-like_dom2"/>
</dbReference>
<dbReference type="EMBL" id="RQPJ01000003">
    <property type="protein sequence ID" value="RTE53976.1"/>
    <property type="molecule type" value="Genomic_DNA"/>
</dbReference>
<dbReference type="InterPro" id="IPR024732">
    <property type="entry name" value="NAGLU_C"/>
</dbReference>
<keyword evidence="6" id="KW-1185">Reference proteome</keyword>
<dbReference type="InterPro" id="IPR024733">
    <property type="entry name" value="NAGLU_tim-barrel"/>
</dbReference>
<dbReference type="PANTHER" id="PTHR12872">
    <property type="entry name" value="ALPHA-N-ACETYLGLUCOSAMINIDASE"/>
    <property type="match status" value="1"/>
</dbReference>
<evidence type="ECO:0000259" key="2">
    <source>
        <dbReference type="Pfam" id="PF05089"/>
    </source>
</evidence>
<evidence type="ECO:0000313" key="6">
    <source>
        <dbReference type="Proteomes" id="UP000267585"/>
    </source>
</evidence>
<feature type="domain" description="Alpha-N-acetylglucosaminidase tim-barrel" evidence="2">
    <location>
        <begin position="135"/>
        <end position="466"/>
    </location>
</feature>
<comment type="caution">
    <text evidence="5">The sequence shown here is derived from an EMBL/GenBank/DDBJ whole genome shotgun (WGS) entry which is preliminary data.</text>
</comment>
<evidence type="ECO:0000313" key="5">
    <source>
        <dbReference type="EMBL" id="RTE53976.1"/>
    </source>
</evidence>
<dbReference type="Pfam" id="PF12972">
    <property type="entry name" value="NAGLU_C"/>
    <property type="match status" value="1"/>
</dbReference>
<organism evidence="5 6">
    <name type="scientific">Arenibacter aquaticus</name>
    <dbReference type="NCBI Taxonomy" id="2489054"/>
    <lineage>
        <taxon>Bacteria</taxon>
        <taxon>Pseudomonadati</taxon>
        <taxon>Bacteroidota</taxon>
        <taxon>Flavobacteriia</taxon>
        <taxon>Flavobacteriales</taxon>
        <taxon>Flavobacteriaceae</taxon>
        <taxon>Arenibacter</taxon>
    </lineage>
</organism>
<sequence length="759" mass="88043">MSLSRIRSISKLEHLIALVGILLFVACSESKEQALSKSEKASYALVKRVIPERTTEFVFKEIPAENDKDVFELSTENGQLIVKGNNAVAMASGLDWYLSKYCNSQISLNNNQINLPEVLPELTEPIKVETPFSYRYFFNYCTYGYTMPWWDWGRWEQMIDYMALKGVNMPLAMIGQEAVWQEVFKDLGMSDEQIDDFFVGPAHLPWGWMGNIDGMGGPLPDNWIQQRKELQLKILERMRSFGMKPVLQAFTGHVPESLKELYPEANIFQIEDWAGVEGTYFLDPTDSLFQEIGTAFIEKQTKMYGTDHLYDADCFIEVDPPSEDPEFLKQVSESVYESMAQADPEATWVLQGWFFFFKKDFWTKERGSAFLNGIPKDKAIVLDLYGEKNPTWNKTDAFYGQPWVWNVICNEDQKVNMSGDLQVMQEQFQQAYKSEIENNLKGIGVIPEGLGYNPVVQDFIFEKAWDQNQVNVADWINNYASNRYGTDNEAAIEAWKSLEKSVYGRTRTLWSPLITTPRLMIFDAGSQEDIRHVRKDFQISEEDPFAWDFDVFELAKAADLILQASSELKDIDTYKFDVTNIYRELLFSLTHRFINDLSVAYQTKDTQKFNEASATLLKLLDDLNDITGTNENFLLGKWIQDARSWGATEQEQDYYEWNARTIVTIWQPYPDGGLRDYAGKQWNGLFSGYYKPRWELFIDHLRQSLDTKRPFDPKQYDKEVREMDYKWTKSTDAYPSTVTGDAVLVAKRLQKEYAHFFKN</sequence>
<dbReference type="Gene3D" id="1.20.120.670">
    <property type="entry name" value="N-acetyl-b-d-glucoasminidase"/>
    <property type="match status" value="1"/>
</dbReference>
<dbReference type="Gene3D" id="3.20.20.80">
    <property type="entry name" value="Glycosidases"/>
    <property type="match status" value="1"/>
</dbReference>
<dbReference type="InterPro" id="IPR007781">
    <property type="entry name" value="NAGLU"/>
</dbReference>
<dbReference type="PROSITE" id="PS51257">
    <property type="entry name" value="PROKAR_LIPOPROTEIN"/>
    <property type="match status" value="1"/>
</dbReference>
<dbReference type="PANTHER" id="PTHR12872:SF1">
    <property type="entry name" value="ALPHA-N-ACETYLGLUCOSAMINIDASE"/>
    <property type="match status" value="1"/>
</dbReference>
<reference evidence="5 6" key="1">
    <citation type="submission" date="2018-11" db="EMBL/GenBank/DDBJ databases">
        <title>Arenibacter aquaticus sp.nov., a marine bacterium isolated from surface seawater in the South China Sea.</title>
        <authorList>
            <person name="Guo J."/>
            <person name="Sun J."/>
        </authorList>
    </citation>
    <scope>NUCLEOTIDE SEQUENCE [LARGE SCALE GENOMIC DNA]</scope>
    <source>
        <strain evidence="5 6">GUO666</strain>
    </source>
</reference>
<name>A0A3S0CP47_9FLAO</name>
<dbReference type="Pfam" id="PF05089">
    <property type="entry name" value="NAGLU"/>
    <property type="match status" value="1"/>
</dbReference>